<organism evidence="1 2">
    <name type="scientific">Porites evermanni</name>
    <dbReference type="NCBI Taxonomy" id="104178"/>
    <lineage>
        <taxon>Eukaryota</taxon>
        <taxon>Metazoa</taxon>
        <taxon>Cnidaria</taxon>
        <taxon>Anthozoa</taxon>
        <taxon>Hexacorallia</taxon>
        <taxon>Scleractinia</taxon>
        <taxon>Fungiina</taxon>
        <taxon>Poritidae</taxon>
        <taxon>Porites</taxon>
    </lineage>
</organism>
<evidence type="ECO:0000313" key="1">
    <source>
        <dbReference type="EMBL" id="CAH3020864.1"/>
    </source>
</evidence>
<dbReference type="EMBL" id="CALNXI010000161">
    <property type="protein sequence ID" value="CAH3020864.1"/>
    <property type="molecule type" value="Genomic_DNA"/>
</dbReference>
<dbReference type="Proteomes" id="UP001159427">
    <property type="component" value="Unassembled WGS sequence"/>
</dbReference>
<gene>
    <name evidence="1" type="ORF">PEVE_00008967</name>
</gene>
<reference evidence="1 2" key="1">
    <citation type="submission" date="2022-05" db="EMBL/GenBank/DDBJ databases">
        <authorList>
            <consortium name="Genoscope - CEA"/>
            <person name="William W."/>
        </authorList>
    </citation>
    <scope>NUCLEOTIDE SEQUENCE [LARGE SCALE GENOMIC DNA]</scope>
</reference>
<evidence type="ECO:0000313" key="2">
    <source>
        <dbReference type="Proteomes" id="UP001159427"/>
    </source>
</evidence>
<comment type="caution">
    <text evidence="1">The sequence shown here is derived from an EMBL/GenBank/DDBJ whole genome shotgun (WGS) entry which is preliminary data.</text>
</comment>
<keyword evidence="2" id="KW-1185">Reference proteome</keyword>
<name>A0ABN8LZ10_9CNID</name>
<accession>A0ABN8LZ10</accession>
<proteinExistence type="predicted"/>
<protein>
    <submittedName>
        <fullName evidence="1">Uncharacterized protein</fullName>
    </submittedName>
</protein>
<sequence>MADLEIALIADSDERNALWEEYYFTRWGMLANKHRQSIMEAFWNDPGVAKIDELLKDNEVYRKMIQTSGQAAASKAMVSAVNRLVAQEVVKSTIGGAVREGGRRGAVFAIQETAGLAAARGANVALTGVKAAASLGPAISSVVGEQVARYAGDKLGVTNHHAKNALNVGGGIVGGAIAGAFVGGPIGALAGAGVGVVNWGVGEAVSALARTTKGPKDNWCYCEIGSLEGSRTQLCFGTYNSGDTMYWKTYWNEYKNENSNWEMSAGQRQEGSFQLCIWVGGRVIKHLDVVYYRDRIRVVKKRGTYYVLHCKGQFHPDEESGTTKIYTKK</sequence>